<keyword evidence="2" id="KW-0812">Transmembrane</keyword>
<feature type="domain" description="DUF11" evidence="3">
    <location>
        <begin position="530"/>
        <end position="655"/>
    </location>
</feature>
<evidence type="ECO:0000259" key="5">
    <source>
        <dbReference type="Pfam" id="PF21959"/>
    </source>
</evidence>
<proteinExistence type="predicted"/>
<dbReference type="InterPro" id="IPR001434">
    <property type="entry name" value="OmcB-like_DUF11"/>
</dbReference>
<dbReference type="PANTHER" id="PTHR34819">
    <property type="entry name" value="LARGE CYSTEINE-RICH PERIPLASMIC PROTEIN OMCB"/>
    <property type="match status" value="1"/>
</dbReference>
<dbReference type="InterPro" id="IPR055354">
    <property type="entry name" value="DUF7507"/>
</dbReference>
<feature type="domain" description="DUF7507" evidence="6">
    <location>
        <begin position="1754"/>
        <end position="1853"/>
    </location>
</feature>
<feature type="domain" description="DUF11" evidence="3">
    <location>
        <begin position="906"/>
        <end position="1031"/>
    </location>
</feature>
<feature type="domain" description="DUF6923" evidence="5">
    <location>
        <begin position="1175"/>
        <end position="1388"/>
    </location>
</feature>
<feature type="domain" description="CshA" evidence="4">
    <location>
        <begin position="1570"/>
        <end position="1623"/>
    </location>
</feature>
<evidence type="ECO:0000256" key="1">
    <source>
        <dbReference type="SAM" id="MobiDB-lite"/>
    </source>
</evidence>
<dbReference type="InterPro" id="IPR026395">
    <property type="entry name" value="CshA_fibril"/>
</dbReference>
<name>A0A2T0W9R3_9BACT</name>
<dbReference type="OrthoDB" id="904955at2"/>
<dbReference type="Pfam" id="PF01345">
    <property type="entry name" value="DUF11"/>
    <property type="match status" value="4"/>
</dbReference>
<dbReference type="SUPFAM" id="SSF75011">
    <property type="entry name" value="3-carboxy-cis,cis-mucoante lactonizing enzyme"/>
    <property type="match status" value="1"/>
</dbReference>
<dbReference type="Pfam" id="PF24346">
    <property type="entry name" value="DUF7507"/>
    <property type="match status" value="3"/>
</dbReference>
<dbReference type="InterPro" id="IPR054215">
    <property type="entry name" value="DUF6923"/>
</dbReference>
<sequence>MMKYLQIYLAYLLGILKMQNANLPTSFFAMTNHLFRRSRGPLKRQLSLAILNFFVVFAGILLANNSLHAQSGEVLLKWTDVLAPGTNIANGVTITNIGGSGVDAEISFTGAVCGQNSPRIIDTTPQYVGAGEPFDEDSGMIWFRSTTGVDCSGDLTNAGFMVIQFSEPIVGLRFRANNIDRSTVSTGWQDRVFFQSRLDGTNQPTSVSLTPGTATSPNIGVFAAPDNRRFATQNNLTGAYNSNDARGSVLVRVDGLSDRMIIGLNSPTSATTGHRLDIGDIAFIPVSEAFEAFDDVCAANTIFLSQGNQLRNVDRSVNPFSYPTIGTSAFDYNAIGFNPIDNLIYGFRIDPSVTATNRLIVIDATGVARDMGPVSGLPANSTYVAADFDPDGFLWVLNNNSTRIYKVNVQTRTVEEDRAVNIGTNDRVTDIAYDNISGNFWGVSSNTRQLVRINQNTGAWINVGTPNLSGGGVGAMYVDIDGNIYGAVNGGGFFQFDRNTGQSTLISNSPSSSNNDGAMCYTSTLTFDADIQVTKTVNNQTYFSGDNLVYTITVTNAGPFGATNVQVSDPLIAGIPEANHSYTATVSGDATTTVSGTQTGAIDDLVNLPVGGTVTYILTVTVPSGFTGPLTNTVTAEAPPNINDTDPTNNEASVTTQPAMPFDCGDNRLLLNQSIVSGDPSILYDIIRSDNPFVFEPIDDGTHGITYNAIGYNSQDNLVYGIRSSTNRLVRIDQSGIPVDLGPVTGLPENRNYLSGDFDEDGILYVHSPGDLANRIYKIDVSTRAVVQTLTLFRNAIFFDIAYNPVDGFLYTVLGPGDPNAPGRIWKINRTTGAVDAVGPTPPTAISFGALFIDALGGFYGAANNGSGFYQFDLTTGQRTVISDAPSSSLNDGAICASSILTFDADIQVTKTDGSDIYSPGSNVVYTIEVTNVGPFGATNVRVEDPLIPGIPAANYSYTAIASGGATTNVSGTQTGAIDDLVNLPVGGTVTYTLTVTVPSGFTGPLTNTVTAEAPPNINDTDPSNNTATDTNNAESDLAVTKTVNNPTPLVGEEVTFTVTVTNNGPSGATGVEVEDVLPSGYTYVSHSVSVGFGQYFPDTGLWDISNMSNEDIATLQIVARVNGAGNYTNVATVSAENDDPDPTNNEASATTDPLLPFVDACDENRVFLSQDDELFLVDRSGNPFTFPLIGTSDFRYNAIGFNSVDNYVYGIRRGRDDVNNPRNRLIVIGANGVGTTLGEVTGLPNTVGSFFSGDFDADGYLWVLNNTNTKLYKINVQTIAVVEDIDVTNNGNRVTDIAYDVNTGNFWGVNDNNWQLVSLDPTTGLMTNVGTPNQGNSAMGAMYADALGNVYGAGNTGGFYQFDTSTGASTLISDAPGSNDNDGAICITSILTFAANVTVVKTVDEESYLRGEEAVFTVTVQNDGPFGASGVSVTDLVPTGIDPNNVSFTVVTTGNATSSYDPNVTHTGAIEDNVGLPFSNTAGGSSVVYTITINTTDFSGTLENIVNVEIPASVDNVGGPELEAKAETQVIAPPIANDDSSLGNPVGQAVTLDVVGNDNGFFGLNAVRIVGTNNPSESLGVPGQGTWSVDEFTGEITFTPETGFVGDPDPIQYFITDVDGITSIEPATVTITYAYLTLTKTASQLTYELNDEITYTFRVLNNSTVTLTDVEVEDPLVGLSTITPTSVPSLAPGATALFTATYTIIQSDIDNGQVENTATATAMPIVGGNVGVPIPSPVTDTDMVTINGPGSNPSLVVVKTATSVNGDADATSFTAEGDVIAYSITVTNTGNVTLTNIEVEDPLTELSETIAVLAPGDIETFTTTYTVTQADVDAGSVTNAASASGDGPDGPVPPAEDEITTPGPDAAPGLTIEKTVTSVNGDADATSFTAEGDVIAYSITVTNTGNVTLTNIEVEDPLTELSETIAVLAPGDIETFTTTYTVTQADVDAGSVLNVASATGTDPDGDPTDPTTDEEEVILVPNEIEANDDDLGPINGTTGGTVPGNVLDNDTLNGEPVNPEEVTLTPINVDPNSPVVINPDGTVTVAPNTPAGDYEVAYSICEVLNPGNCDTATVTVTVTAPGIEANDDDFGPISGTEGGTVPGNVLDNDTLNGDPVNPDDV</sequence>
<feature type="domain" description="DUF6923" evidence="5">
    <location>
        <begin position="307"/>
        <end position="521"/>
    </location>
</feature>
<dbReference type="Pfam" id="PF21959">
    <property type="entry name" value="DUF6923"/>
    <property type="match status" value="3"/>
</dbReference>
<evidence type="ECO:0000313" key="8">
    <source>
        <dbReference type="Proteomes" id="UP000238157"/>
    </source>
</evidence>
<dbReference type="Proteomes" id="UP000238157">
    <property type="component" value="Unassembled WGS sequence"/>
</dbReference>
<reference evidence="7 8" key="1">
    <citation type="submission" date="2018-03" db="EMBL/GenBank/DDBJ databases">
        <title>Genomic Encyclopedia of Archaeal and Bacterial Type Strains, Phase II (KMG-II): from individual species to whole genera.</title>
        <authorList>
            <person name="Goeker M."/>
        </authorList>
    </citation>
    <scope>NUCLEOTIDE SEQUENCE [LARGE SCALE GENOMIC DNA]</scope>
    <source>
        <strain evidence="7 8">DSM 27929</strain>
    </source>
</reference>
<evidence type="ECO:0000259" key="4">
    <source>
        <dbReference type="Pfam" id="PF19076"/>
    </source>
</evidence>
<dbReference type="SUPFAM" id="SSF63825">
    <property type="entry name" value="YWTD domain"/>
    <property type="match status" value="2"/>
</dbReference>
<feature type="transmembrane region" description="Helical" evidence="2">
    <location>
        <begin position="46"/>
        <end position="63"/>
    </location>
</feature>
<feature type="region of interest" description="Disordered" evidence="1">
    <location>
        <begin position="1009"/>
        <end position="1034"/>
    </location>
</feature>
<accession>A0A2T0W9R3</accession>
<dbReference type="InterPro" id="IPR013783">
    <property type="entry name" value="Ig-like_fold"/>
</dbReference>
<keyword evidence="8" id="KW-1185">Reference proteome</keyword>
<dbReference type="Gene3D" id="2.60.40.10">
    <property type="entry name" value="Immunoglobulins"/>
    <property type="match status" value="2"/>
</dbReference>
<feature type="non-terminal residue" evidence="7">
    <location>
        <position position="2122"/>
    </location>
</feature>
<comment type="caution">
    <text evidence="7">The sequence shown here is derived from an EMBL/GenBank/DDBJ whole genome shotgun (WGS) entry which is preliminary data.</text>
</comment>
<feature type="domain" description="DUF6923" evidence="5">
    <location>
        <begin position="676"/>
        <end position="897"/>
    </location>
</feature>
<feature type="domain" description="DUF11" evidence="3">
    <location>
        <begin position="1398"/>
        <end position="1511"/>
    </location>
</feature>
<keyword evidence="2" id="KW-1133">Transmembrane helix</keyword>
<organism evidence="7 8">
    <name type="scientific">Mongoliibacter ruber</name>
    <dbReference type="NCBI Taxonomy" id="1750599"/>
    <lineage>
        <taxon>Bacteria</taxon>
        <taxon>Pseudomonadati</taxon>
        <taxon>Bacteroidota</taxon>
        <taxon>Cytophagia</taxon>
        <taxon>Cytophagales</taxon>
        <taxon>Cyclobacteriaceae</taxon>
        <taxon>Mongoliibacter</taxon>
    </lineage>
</organism>
<evidence type="ECO:0000256" key="2">
    <source>
        <dbReference type="SAM" id="Phobius"/>
    </source>
</evidence>
<dbReference type="NCBIfam" id="TIGR01451">
    <property type="entry name" value="B_ant_repeat"/>
    <property type="match status" value="7"/>
</dbReference>
<dbReference type="InterPro" id="IPR047589">
    <property type="entry name" value="DUF11_rpt"/>
</dbReference>
<dbReference type="PANTHER" id="PTHR34819:SF3">
    <property type="entry name" value="CELL SURFACE PROTEIN"/>
    <property type="match status" value="1"/>
</dbReference>
<feature type="region of interest" description="Disordered" evidence="1">
    <location>
        <begin position="1839"/>
        <end position="1870"/>
    </location>
</feature>
<dbReference type="InterPro" id="IPR015943">
    <property type="entry name" value="WD40/YVTN_repeat-like_dom_sf"/>
</dbReference>
<feature type="domain" description="DUF7507" evidence="6">
    <location>
        <begin position="1883"/>
        <end position="1969"/>
    </location>
</feature>
<evidence type="ECO:0000259" key="6">
    <source>
        <dbReference type="Pfam" id="PF24346"/>
    </source>
</evidence>
<dbReference type="Gene3D" id="2.130.10.10">
    <property type="entry name" value="YVTN repeat-like/Quinoprotein amine dehydrogenase"/>
    <property type="match status" value="2"/>
</dbReference>
<gene>
    <name evidence="7" type="ORF">CLW00_1293</name>
</gene>
<evidence type="ECO:0000259" key="3">
    <source>
        <dbReference type="Pfam" id="PF01345"/>
    </source>
</evidence>
<feature type="domain" description="DUF7507" evidence="6">
    <location>
        <begin position="1637"/>
        <end position="1730"/>
    </location>
</feature>
<evidence type="ECO:0000313" key="7">
    <source>
        <dbReference type="EMBL" id="PRY83366.1"/>
    </source>
</evidence>
<feature type="domain" description="DUF11" evidence="3">
    <location>
        <begin position="1037"/>
        <end position="1151"/>
    </location>
</feature>
<feature type="compositionally biased region" description="Polar residues" evidence="1">
    <location>
        <begin position="1018"/>
        <end position="1034"/>
    </location>
</feature>
<dbReference type="InterPro" id="IPR051172">
    <property type="entry name" value="Chlamydia_OmcB"/>
</dbReference>
<keyword evidence="2" id="KW-0472">Membrane</keyword>
<feature type="region of interest" description="Disordered" evidence="1">
    <location>
        <begin position="2085"/>
        <end position="2122"/>
    </location>
</feature>
<dbReference type="Pfam" id="PF19076">
    <property type="entry name" value="CshA_repeat"/>
    <property type="match status" value="1"/>
</dbReference>
<dbReference type="RefSeq" id="WP_146131476.1">
    <property type="nucleotide sequence ID" value="NZ_PVTR01000029.1"/>
</dbReference>
<protein>
    <submittedName>
        <fullName evidence="7">Putative repeat protein (TIGR01451 family)</fullName>
    </submittedName>
</protein>
<dbReference type="EMBL" id="PVTR01000029">
    <property type="protein sequence ID" value="PRY83366.1"/>
    <property type="molecule type" value="Genomic_DNA"/>
</dbReference>